<dbReference type="Proteomes" id="UP000434209">
    <property type="component" value="Chromosome 2"/>
</dbReference>
<proteinExistence type="predicted"/>
<dbReference type="OrthoDB" id="9008714at2"/>
<evidence type="ECO:0000313" key="3">
    <source>
        <dbReference type="EMBL" id="QGZ56342.1"/>
    </source>
</evidence>
<dbReference type="KEGG" id="pacp:FAZ97_15175"/>
<name>A0A7Z2G788_9BURK</name>
<organism evidence="3 4">
    <name type="scientific">Paraburkholderia acidiphila</name>
    <dbReference type="NCBI Taxonomy" id="2571747"/>
    <lineage>
        <taxon>Bacteria</taxon>
        <taxon>Pseudomonadati</taxon>
        <taxon>Pseudomonadota</taxon>
        <taxon>Betaproteobacteria</taxon>
        <taxon>Burkholderiales</taxon>
        <taxon>Burkholderiaceae</taxon>
        <taxon>Paraburkholderia</taxon>
    </lineage>
</organism>
<sequence>MKNAMLRAALVSMMAIVPAVSFAQVNSTQNGPVTRAQVLQELVDLESVGYNPASANDVNYPEDVQSAMRRLAEKRANDARLAQTRQQQEQVAQSGYGAPPAQNGEAGAPAAVSGSEPPPAYPRH</sequence>
<accession>A0A7Z2G788</accession>
<feature type="signal peptide" evidence="2">
    <location>
        <begin position="1"/>
        <end position="23"/>
    </location>
</feature>
<feature type="region of interest" description="Disordered" evidence="1">
    <location>
        <begin position="75"/>
        <end position="124"/>
    </location>
</feature>
<keyword evidence="2" id="KW-0732">Signal</keyword>
<feature type="chain" id="PRO_5031409247" evidence="2">
    <location>
        <begin position="24"/>
        <end position="124"/>
    </location>
</feature>
<protein>
    <submittedName>
        <fullName evidence="3">DUF4148 domain-containing protein</fullName>
    </submittedName>
</protein>
<evidence type="ECO:0000313" key="4">
    <source>
        <dbReference type="Proteomes" id="UP000434209"/>
    </source>
</evidence>
<reference evidence="3 4" key="1">
    <citation type="submission" date="2019-12" db="EMBL/GenBank/DDBJ databases">
        <title>Paraburkholderia acidiphila 7Q-K02 sp. nov and Paraburkholderia acidisoli DHF22 sp. nov., two strains isolated from forest soil.</title>
        <authorList>
            <person name="Gao Z."/>
            <person name="Qiu L."/>
        </authorList>
    </citation>
    <scope>NUCLEOTIDE SEQUENCE [LARGE SCALE GENOMIC DNA]</scope>
    <source>
        <strain evidence="3 4">7Q-K02</strain>
    </source>
</reference>
<dbReference type="InterPro" id="IPR025421">
    <property type="entry name" value="DUF4148"/>
</dbReference>
<evidence type="ECO:0000256" key="2">
    <source>
        <dbReference type="SAM" id="SignalP"/>
    </source>
</evidence>
<feature type="compositionally biased region" description="Low complexity" evidence="1">
    <location>
        <begin position="83"/>
        <end position="93"/>
    </location>
</feature>
<dbReference type="AlphaFoldDB" id="A0A7Z2G788"/>
<gene>
    <name evidence="3" type="ORF">FAZ97_15175</name>
</gene>
<keyword evidence="4" id="KW-1185">Reference proteome</keyword>
<dbReference type="EMBL" id="CP046910">
    <property type="protein sequence ID" value="QGZ56342.1"/>
    <property type="molecule type" value="Genomic_DNA"/>
</dbReference>
<evidence type="ECO:0000256" key="1">
    <source>
        <dbReference type="SAM" id="MobiDB-lite"/>
    </source>
</evidence>
<dbReference type="Pfam" id="PF13663">
    <property type="entry name" value="DUF4148"/>
    <property type="match status" value="1"/>
</dbReference>